<dbReference type="STRING" id="326297.Sama_2330"/>
<dbReference type="EMBL" id="CP000507">
    <property type="protein sequence ID" value="ABM00536.1"/>
    <property type="molecule type" value="Genomic_DNA"/>
</dbReference>
<dbReference type="OrthoDB" id="9785911at2"/>
<evidence type="ECO:0000313" key="2">
    <source>
        <dbReference type="EMBL" id="ABM00536.1"/>
    </source>
</evidence>
<reference evidence="2 3" key="1">
    <citation type="submission" date="2006-12" db="EMBL/GenBank/DDBJ databases">
        <title>Complete sequence of Shewanella amazonensis SB2B.</title>
        <authorList>
            <consortium name="US DOE Joint Genome Institute"/>
            <person name="Copeland A."/>
            <person name="Lucas S."/>
            <person name="Lapidus A."/>
            <person name="Barry K."/>
            <person name="Detter J.C."/>
            <person name="Glavina del Rio T."/>
            <person name="Hammon N."/>
            <person name="Israni S."/>
            <person name="Dalin E."/>
            <person name="Tice H."/>
            <person name="Pitluck S."/>
            <person name="Munk A.C."/>
            <person name="Brettin T."/>
            <person name="Bruce D."/>
            <person name="Han C."/>
            <person name="Tapia R."/>
            <person name="Gilna P."/>
            <person name="Schmutz J."/>
            <person name="Larimer F."/>
            <person name="Land M."/>
            <person name="Hauser L."/>
            <person name="Kyrpides N."/>
            <person name="Mikhailova N."/>
            <person name="Fredrickson J."/>
            <person name="Richardson P."/>
        </authorList>
    </citation>
    <scope>NUCLEOTIDE SEQUENCE [LARGE SCALE GENOMIC DNA]</scope>
    <source>
        <strain evidence="3">ATCC BAA-1098 / SB2B</strain>
    </source>
</reference>
<dbReference type="AlphaFoldDB" id="A1S829"/>
<feature type="domain" description="BioF2-like acetyltransferase" evidence="1">
    <location>
        <begin position="143"/>
        <end position="271"/>
    </location>
</feature>
<evidence type="ECO:0000259" key="1">
    <source>
        <dbReference type="Pfam" id="PF13480"/>
    </source>
</evidence>
<dbReference type="Gene3D" id="3.40.630.30">
    <property type="match status" value="1"/>
</dbReference>
<keyword evidence="3" id="KW-1185">Reference proteome</keyword>
<dbReference type="InterPro" id="IPR038740">
    <property type="entry name" value="BioF2-like_GNAT_dom"/>
</dbReference>
<dbReference type="HOGENOM" id="CLU_055609_1_0_6"/>
<dbReference type="InterPro" id="IPR016181">
    <property type="entry name" value="Acyl_CoA_acyltransferase"/>
</dbReference>
<dbReference type="InterPro" id="IPR050644">
    <property type="entry name" value="PG_Glycine_Bridge_Synth"/>
</dbReference>
<dbReference type="RefSeq" id="WP_011760443.1">
    <property type="nucleotide sequence ID" value="NC_008700.1"/>
</dbReference>
<dbReference type="Proteomes" id="UP000009175">
    <property type="component" value="Chromosome"/>
</dbReference>
<dbReference type="eggNOG" id="COG2348">
    <property type="taxonomic scope" value="Bacteria"/>
</dbReference>
<evidence type="ECO:0000313" key="3">
    <source>
        <dbReference type="Proteomes" id="UP000009175"/>
    </source>
</evidence>
<sequence>MIELDVNALASDIYYRRSYISLYENDAEYFEYTYQEGQSRIRFCSLKRRIDNVLGVPISDELYDLETPYGYGGPLSNSEDQGFLNRAFAAYKSHCKQHNIVCEFIRFHPLNPLAKHSFLFNMCRIERHVVAVELTEKDTRRSQYSKTTRNIIKKAESQLDIEHNALEIDQFSQFYFHTMERNKAEKFYFFDNSYFHALLATGWTELLAVKYQGTYASLGLFMIGNELAHYHLSANNHELMHKNGNYLLLDAAFELARSHGCQYMLLGGGRTAQKEDSLFLFKSKFSKKTLPFYIAGIDFMPEKRIELNKLWCELSTTAEIPARFQLYRALEPNHG</sequence>
<dbReference type="PANTHER" id="PTHR36174">
    <property type="entry name" value="LIPID II:GLYCINE GLYCYLTRANSFERASE"/>
    <property type="match status" value="1"/>
</dbReference>
<dbReference type="PANTHER" id="PTHR36174:SF1">
    <property type="entry name" value="LIPID II:GLYCINE GLYCYLTRANSFERASE"/>
    <property type="match status" value="1"/>
</dbReference>
<name>A1S829_SHEAM</name>
<protein>
    <recommendedName>
        <fullName evidence="1">BioF2-like acetyltransferase domain-containing protein</fullName>
    </recommendedName>
</protein>
<gene>
    <name evidence="2" type="ordered locus">Sama_2330</name>
</gene>
<accession>A1S829</accession>
<proteinExistence type="predicted"/>
<dbReference type="Pfam" id="PF13480">
    <property type="entry name" value="Acetyltransf_6"/>
    <property type="match status" value="1"/>
</dbReference>
<dbReference type="SUPFAM" id="SSF55729">
    <property type="entry name" value="Acyl-CoA N-acyltransferases (Nat)"/>
    <property type="match status" value="1"/>
</dbReference>
<organism evidence="2 3">
    <name type="scientific">Shewanella amazonensis (strain ATCC BAA-1098 / SB2B)</name>
    <dbReference type="NCBI Taxonomy" id="326297"/>
    <lineage>
        <taxon>Bacteria</taxon>
        <taxon>Pseudomonadati</taxon>
        <taxon>Pseudomonadota</taxon>
        <taxon>Gammaproteobacteria</taxon>
        <taxon>Alteromonadales</taxon>
        <taxon>Shewanellaceae</taxon>
        <taxon>Shewanella</taxon>
    </lineage>
</organism>
<dbReference type="KEGG" id="saz:Sama_2330"/>